<name>A0A835XPD7_9CHLO</name>
<dbReference type="Proteomes" id="UP000612055">
    <property type="component" value="Unassembled WGS sequence"/>
</dbReference>
<reference evidence="2" key="1">
    <citation type="journal article" date="2020" name="bioRxiv">
        <title>Comparative genomics of Chlamydomonas.</title>
        <authorList>
            <person name="Craig R.J."/>
            <person name="Hasan A.R."/>
            <person name="Ness R.W."/>
            <person name="Keightley P.D."/>
        </authorList>
    </citation>
    <scope>NUCLEOTIDE SEQUENCE</scope>
    <source>
        <strain evidence="2">CCAP 11/70</strain>
    </source>
</reference>
<proteinExistence type="predicted"/>
<dbReference type="EMBL" id="JAEHOE010000081">
    <property type="protein sequence ID" value="KAG2488642.1"/>
    <property type="molecule type" value="Genomic_DNA"/>
</dbReference>
<protein>
    <submittedName>
        <fullName evidence="2">Uncharacterized protein</fullName>
    </submittedName>
</protein>
<sequence>MRPCSLHAAPCRQLSAQRHVICTNRSAVPLSKARPAVTNFASNESEWAGASQAADINALKDFLGNKVATKEDLQALAAKVATKDALEALSAKVATKEDLKALATKEELKALATKEELKALATKEDLKALATKEDLKALFEKISTKENVTPWWIDKAMAGGVGMALGTALGAFLMAVLPSLMNSAK</sequence>
<keyword evidence="1" id="KW-0812">Transmembrane</keyword>
<organism evidence="2 3">
    <name type="scientific">Edaphochlamys debaryana</name>
    <dbReference type="NCBI Taxonomy" id="47281"/>
    <lineage>
        <taxon>Eukaryota</taxon>
        <taxon>Viridiplantae</taxon>
        <taxon>Chlorophyta</taxon>
        <taxon>core chlorophytes</taxon>
        <taxon>Chlorophyceae</taxon>
        <taxon>CS clade</taxon>
        <taxon>Chlamydomonadales</taxon>
        <taxon>Chlamydomonadales incertae sedis</taxon>
        <taxon>Edaphochlamys</taxon>
    </lineage>
</organism>
<feature type="transmembrane region" description="Helical" evidence="1">
    <location>
        <begin position="156"/>
        <end position="177"/>
    </location>
</feature>
<keyword evidence="1" id="KW-1133">Transmembrane helix</keyword>
<gene>
    <name evidence="2" type="ORF">HYH03_012810</name>
</gene>
<keyword evidence="3" id="KW-1185">Reference proteome</keyword>
<comment type="caution">
    <text evidence="2">The sequence shown here is derived from an EMBL/GenBank/DDBJ whole genome shotgun (WGS) entry which is preliminary data.</text>
</comment>
<evidence type="ECO:0000256" key="1">
    <source>
        <dbReference type="SAM" id="Phobius"/>
    </source>
</evidence>
<keyword evidence="1" id="KW-0472">Membrane</keyword>
<evidence type="ECO:0000313" key="2">
    <source>
        <dbReference type="EMBL" id="KAG2488642.1"/>
    </source>
</evidence>
<accession>A0A835XPD7</accession>
<evidence type="ECO:0000313" key="3">
    <source>
        <dbReference type="Proteomes" id="UP000612055"/>
    </source>
</evidence>
<dbReference type="AlphaFoldDB" id="A0A835XPD7"/>